<protein>
    <submittedName>
        <fullName evidence="1">Uncharacterized protein</fullName>
    </submittedName>
</protein>
<feature type="non-terminal residue" evidence="1">
    <location>
        <position position="1"/>
    </location>
</feature>
<dbReference type="Proteomes" id="UP000410492">
    <property type="component" value="Unassembled WGS sequence"/>
</dbReference>
<sequence length="48" mass="5778">WTYNNQRDFCKFYRFPKNKTLAEVVEFPKVQKFRIPSEVIACLNVATH</sequence>
<evidence type="ECO:0000313" key="2">
    <source>
        <dbReference type="Proteomes" id="UP000410492"/>
    </source>
</evidence>
<keyword evidence="2" id="KW-1185">Reference proteome</keyword>
<gene>
    <name evidence="1" type="ORF">CALMAC_LOCUS20960</name>
</gene>
<dbReference type="AlphaFoldDB" id="A0A653DWK1"/>
<evidence type="ECO:0000313" key="1">
    <source>
        <dbReference type="EMBL" id="VEN64442.1"/>
    </source>
</evidence>
<dbReference type="EMBL" id="CAACVG010015391">
    <property type="protein sequence ID" value="VEN64442.1"/>
    <property type="molecule type" value="Genomic_DNA"/>
</dbReference>
<organism evidence="1 2">
    <name type="scientific">Callosobruchus maculatus</name>
    <name type="common">Southern cowpea weevil</name>
    <name type="synonym">Pulse bruchid</name>
    <dbReference type="NCBI Taxonomy" id="64391"/>
    <lineage>
        <taxon>Eukaryota</taxon>
        <taxon>Metazoa</taxon>
        <taxon>Ecdysozoa</taxon>
        <taxon>Arthropoda</taxon>
        <taxon>Hexapoda</taxon>
        <taxon>Insecta</taxon>
        <taxon>Pterygota</taxon>
        <taxon>Neoptera</taxon>
        <taxon>Endopterygota</taxon>
        <taxon>Coleoptera</taxon>
        <taxon>Polyphaga</taxon>
        <taxon>Cucujiformia</taxon>
        <taxon>Chrysomeloidea</taxon>
        <taxon>Chrysomelidae</taxon>
        <taxon>Bruchinae</taxon>
        <taxon>Bruchini</taxon>
        <taxon>Callosobruchus</taxon>
    </lineage>
</organism>
<reference evidence="1 2" key="1">
    <citation type="submission" date="2019-01" db="EMBL/GenBank/DDBJ databases">
        <authorList>
            <person name="Sayadi A."/>
        </authorList>
    </citation>
    <scope>NUCLEOTIDE SEQUENCE [LARGE SCALE GENOMIC DNA]</scope>
</reference>
<name>A0A653DWK1_CALMS</name>
<accession>A0A653DWK1</accession>
<proteinExistence type="predicted"/>